<evidence type="ECO:0000313" key="2">
    <source>
        <dbReference type="EMBL" id="MFD2482706.1"/>
    </source>
</evidence>
<dbReference type="RefSeq" id="WP_344265728.1">
    <property type="nucleotide sequence ID" value="NZ_BAAAHV010000003.1"/>
</dbReference>
<proteinExistence type="predicted"/>
<dbReference type="EMBL" id="JBHUKQ010000012">
    <property type="protein sequence ID" value="MFD2482706.1"/>
    <property type="molecule type" value="Genomic_DNA"/>
</dbReference>
<keyword evidence="3" id="KW-1185">Reference proteome</keyword>
<dbReference type="Proteomes" id="UP001597542">
    <property type="component" value="Unassembled WGS sequence"/>
</dbReference>
<evidence type="ECO:0000259" key="1">
    <source>
        <dbReference type="SMART" id="SM00824"/>
    </source>
</evidence>
<dbReference type="SUPFAM" id="SSF53474">
    <property type="entry name" value="alpha/beta-Hydrolases"/>
    <property type="match status" value="1"/>
</dbReference>
<evidence type="ECO:0000313" key="3">
    <source>
        <dbReference type="Proteomes" id="UP001597542"/>
    </source>
</evidence>
<accession>A0ABW5I0B0</accession>
<name>A0ABW5I0B0_9PSEU</name>
<dbReference type="Gene3D" id="3.40.50.1820">
    <property type="entry name" value="alpha/beta hydrolase"/>
    <property type="match status" value="1"/>
</dbReference>
<feature type="domain" description="Thioesterase TesA-like" evidence="1">
    <location>
        <begin position="23"/>
        <end position="229"/>
    </location>
</feature>
<dbReference type="InterPro" id="IPR029058">
    <property type="entry name" value="AB_hydrolase_fold"/>
</dbReference>
<comment type="caution">
    <text evidence="2">The sequence shown here is derived from an EMBL/GenBank/DDBJ whole genome shotgun (WGS) entry which is preliminary data.</text>
</comment>
<protein>
    <submittedName>
        <fullName evidence="2">Alpha/beta fold hydrolase</fullName>
    </submittedName>
</protein>
<keyword evidence="2" id="KW-0378">Hydrolase</keyword>
<sequence>MTGAVLAPKLQKLASGRSGRQVIVLPPAGGGFLPYLGMAAALAEHGDVHAVLAAGLAAGEEPDTDVPAMVARCLSAIRGLPAAPAVLAGWSLGGVLAWEVAAHLDAHEGHRPAVVLLDSYVRLRPDANLAAFTESIVDGWPASLPGPDRDRLLRTASAHVRAAADHEVSVSYAGPGLLLACADGPVAQQSAAWQRLSDQLRIEVVDGGHFGLLRPERLPAVTGPVGGFLHDVLGKEGSP</sequence>
<gene>
    <name evidence="2" type="ORF">ACFSUT_20630</name>
</gene>
<dbReference type="Pfam" id="PF00975">
    <property type="entry name" value="Thioesterase"/>
    <property type="match status" value="1"/>
</dbReference>
<organism evidence="2 3">
    <name type="scientific">Amycolatopsis albidoflavus</name>
    <dbReference type="NCBI Taxonomy" id="102226"/>
    <lineage>
        <taxon>Bacteria</taxon>
        <taxon>Bacillati</taxon>
        <taxon>Actinomycetota</taxon>
        <taxon>Actinomycetes</taxon>
        <taxon>Pseudonocardiales</taxon>
        <taxon>Pseudonocardiaceae</taxon>
        <taxon>Amycolatopsis</taxon>
    </lineage>
</organism>
<dbReference type="GO" id="GO:0016787">
    <property type="term" value="F:hydrolase activity"/>
    <property type="evidence" value="ECO:0007669"/>
    <property type="project" value="UniProtKB-KW"/>
</dbReference>
<reference evidence="3" key="1">
    <citation type="journal article" date="2019" name="Int. J. Syst. Evol. Microbiol.">
        <title>The Global Catalogue of Microorganisms (GCM) 10K type strain sequencing project: providing services to taxonomists for standard genome sequencing and annotation.</title>
        <authorList>
            <consortium name="The Broad Institute Genomics Platform"/>
            <consortium name="The Broad Institute Genome Sequencing Center for Infectious Disease"/>
            <person name="Wu L."/>
            <person name="Ma J."/>
        </authorList>
    </citation>
    <scope>NUCLEOTIDE SEQUENCE [LARGE SCALE GENOMIC DNA]</scope>
    <source>
        <strain evidence="3">CGMCC 4.7638</strain>
    </source>
</reference>
<dbReference type="InterPro" id="IPR001031">
    <property type="entry name" value="Thioesterase"/>
</dbReference>
<dbReference type="SMART" id="SM00824">
    <property type="entry name" value="PKS_TE"/>
    <property type="match status" value="1"/>
</dbReference>
<dbReference type="InterPro" id="IPR020802">
    <property type="entry name" value="TesA-like"/>
</dbReference>